<dbReference type="EMBL" id="LAZR01021221">
    <property type="protein sequence ID" value="KKL86071.1"/>
    <property type="molecule type" value="Genomic_DNA"/>
</dbReference>
<organism evidence="1">
    <name type="scientific">marine sediment metagenome</name>
    <dbReference type="NCBI Taxonomy" id="412755"/>
    <lineage>
        <taxon>unclassified sequences</taxon>
        <taxon>metagenomes</taxon>
        <taxon>ecological metagenomes</taxon>
    </lineage>
</organism>
<accession>A0A0F9G6K7</accession>
<dbReference type="AlphaFoldDB" id="A0A0F9G6K7"/>
<name>A0A0F9G6K7_9ZZZZ</name>
<gene>
    <name evidence="1" type="ORF">LCGC14_1948430</name>
</gene>
<protein>
    <submittedName>
        <fullName evidence="1">Uncharacterized protein</fullName>
    </submittedName>
</protein>
<proteinExistence type="predicted"/>
<sequence length="83" mass="9334">MKARRDGGWGWKPFDVVLTVESEEEAKALYAIFNYSPNVNLLPEDASDEIRKAIGGKYSTLGTSQLIARGVCYREFYLGKREG</sequence>
<reference evidence="1" key="1">
    <citation type="journal article" date="2015" name="Nature">
        <title>Complex archaea that bridge the gap between prokaryotes and eukaryotes.</title>
        <authorList>
            <person name="Spang A."/>
            <person name="Saw J.H."/>
            <person name="Jorgensen S.L."/>
            <person name="Zaremba-Niedzwiedzka K."/>
            <person name="Martijn J."/>
            <person name="Lind A.E."/>
            <person name="van Eijk R."/>
            <person name="Schleper C."/>
            <person name="Guy L."/>
            <person name="Ettema T.J."/>
        </authorList>
    </citation>
    <scope>NUCLEOTIDE SEQUENCE</scope>
</reference>
<evidence type="ECO:0000313" key="1">
    <source>
        <dbReference type="EMBL" id="KKL86071.1"/>
    </source>
</evidence>
<comment type="caution">
    <text evidence="1">The sequence shown here is derived from an EMBL/GenBank/DDBJ whole genome shotgun (WGS) entry which is preliminary data.</text>
</comment>